<reference evidence="1" key="1">
    <citation type="submission" date="2021-07" db="EMBL/GenBank/DDBJ databases">
        <authorList>
            <person name="Durling M."/>
        </authorList>
    </citation>
    <scope>NUCLEOTIDE SEQUENCE</scope>
</reference>
<evidence type="ECO:0000313" key="1">
    <source>
        <dbReference type="EMBL" id="CAG8982837.1"/>
    </source>
</evidence>
<name>A0A9N9M2E7_9HELO</name>
<accession>A0A9N9M2E7</accession>
<dbReference type="Proteomes" id="UP000701801">
    <property type="component" value="Unassembled WGS sequence"/>
</dbReference>
<organism evidence="1 2">
    <name type="scientific">Hymenoscyphus albidus</name>
    <dbReference type="NCBI Taxonomy" id="595503"/>
    <lineage>
        <taxon>Eukaryota</taxon>
        <taxon>Fungi</taxon>
        <taxon>Dikarya</taxon>
        <taxon>Ascomycota</taxon>
        <taxon>Pezizomycotina</taxon>
        <taxon>Leotiomycetes</taxon>
        <taxon>Helotiales</taxon>
        <taxon>Helotiaceae</taxon>
        <taxon>Hymenoscyphus</taxon>
    </lineage>
</organism>
<keyword evidence="2" id="KW-1185">Reference proteome</keyword>
<gene>
    <name evidence="1" type="ORF">HYALB_00006647</name>
</gene>
<sequence>MYFYHLIQYQKEEDLEEKQVKKQTKRKKSSPFLCPLSFSLKRNRNTNFYHLLNYRIHANLSTNQPRDISLLYCTVL</sequence>
<protein>
    <submittedName>
        <fullName evidence="1">Uncharacterized protein</fullName>
    </submittedName>
</protein>
<dbReference type="AlphaFoldDB" id="A0A9N9M2E7"/>
<evidence type="ECO:0000313" key="2">
    <source>
        <dbReference type="Proteomes" id="UP000701801"/>
    </source>
</evidence>
<comment type="caution">
    <text evidence="1">The sequence shown here is derived from an EMBL/GenBank/DDBJ whole genome shotgun (WGS) entry which is preliminary data.</text>
</comment>
<dbReference type="EMBL" id="CAJVRM010000685">
    <property type="protein sequence ID" value="CAG8982837.1"/>
    <property type="molecule type" value="Genomic_DNA"/>
</dbReference>
<proteinExistence type="predicted"/>